<dbReference type="EMBL" id="NWBP01000016">
    <property type="protein sequence ID" value="PCC83078.1"/>
    <property type="molecule type" value="Genomic_DNA"/>
</dbReference>
<evidence type="ECO:0000256" key="2">
    <source>
        <dbReference type="ARBA" id="ARBA00022490"/>
    </source>
</evidence>
<dbReference type="AlphaFoldDB" id="A0A2A4ALT5"/>
<dbReference type="GO" id="GO:0045893">
    <property type="term" value="P:positive regulation of DNA-templated transcription"/>
    <property type="evidence" value="ECO:0007669"/>
    <property type="project" value="UniProtKB-ARBA"/>
</dbReference>
<reference evidence="12 13" key="1">
    <citation type="submission" date="2017-09" db="EMBL/GenBank/DDBJ databases">
        <title>Draft Genome Sequence of Corynebacterium accolens AH4003.</title>
        <authorList>
            <person name="Chen Y."/>
            <person name="Oosthuysen W.F."/>
            <person name="Kelley S."/>
            <person name="Horswill A."/>
        </authorList>
    </citation>
    <scope>NUCLEOTIDE SEQUENCE [LARGE SCALE GENOMIC DNA]</scope>
    <source>
        <strain evidence="12 13">AH4003</strain>
    </source>
</reference>
<dbReference type="InterPro" id="IPR001867">
    <property type="entry name" value="OmpR/PhoB-type_DNA-bd"/>
</dbReference>
<dbReference type="Pfam" id="PF00072">
    <property type="entry name" value="Response_reg"/>
    <property type="match status" value="1"/>
</dbReference>
<evidence type="ECO:0000259" key="11">
    <source>
        <dbReference type="PROSITE" id="PS51755"/>
    </source>
</evidence>
<keyword evidence="2" id="KW-0963">Cytoplasm</keyword>
<dbReference type="GO" id="GO:0000156">
    <property type="term" value="F:phosphorelay response regulator activity"/>
    <property type="evidence" value="ECO:0007669"/>
    <property type="project" value="TreeGrafter"/>
</dbReference>
<evidence type="ECO:0000256" key="3">
    <source>
        <dbReference type="ARBA" id="ARBA00022553"/>
    </source>
</evidence>
<feature type="domain" description="OmpR/PhoB-type" evidence="11">
    <location>
        <begin position="144"/>
        <end position="245"/>
    </location>
</feature>
<dbReference type="GO" id="GO:0005829">
    <property type="term" value="C:cytosol"/>
    <property type="evidence" value="ECO:0007669"/>
    <property type="project" value="TreeGrafter"/>
</dbReference>
<dbReference type="GO" id="GO:0032993">
    <property type="term" value="C:protein-DNA complex"/>
    <property type="evidence" value="ECO:0007669"/>
    <property type="project" value="TreeGrafter"/>
</dbReference>
<proteinExistence type="predicted"/>
<organism evidence="12 13">
    <name type="scientific">Corynebacterium accolens</name>
    <dbReference type="NCBI Taxonomy" id="38284"/>
    <lineage>
        <taxon>Bacteria</taxon>
        <taxon>Bacillati</taxon>
        <taxon>Actinomycetota</taxon>
        <taxon>Actinomycetes</taxon>
        <taxon>Mycobacteriales</taxon>
        <taxon>Corynebacteriaceae</taxon>
        <taxon>Corynebacterium</taxon>
    </lineage>
</organism>
<evidence type="ECO:0000256" key="6">
    <source>
        <dbReference type="ARBA" id="ARBA00023125"/>
    </source>
</evidence>
<dbReference type="SMART" id="SM00448">
    <property type="entry name" value="REC"/>
    <property type="match status" value="1"/>
</dbReference>
<dbReference type="PANTHER" id="PTHR48111:SF50">
    <property type="entry name" value="KDP OPERON TRANSCRIPTIONAL REGULATORY PROTEIN KDPE"/>
    <property type="match status" value="1"/>
</dbReference>
<comment type="subcellular location">
    <subcellularLocation>
        <location evidence="1">Cytoplasm</location>
    </subcellularLocation>
</comment>
<feature type="modified residue" description="4-aspartylphosphate" evidence="8">
    <location>
        <position position="67"/>
    </location>
</feature>
<dbReference type="GO" id="GO:0042802">
    <property type="term" value="F:identical protein binding"/>
    <property type="evidence" value="ECO:0007669"/>
    <property type="project" value="UniProtKB-ARBA"/>
</dbReference>
<keyword evidence="6 9" id="KW-0238">DNA-binding</keyword>
<keyword evidence="3 8" id="KW-0597">Phosphoprotein</keyword>
<gene>
    <name evidence="12" type="ORF">COM45_04590</name>
</gene>
<feature type="domain" description="Response regulatory" evidence="10">
    <location>
        <begin position="18"/>
        <end position="131"/>
    </location>
</feature>
<dbReference type="Proteomes" id="UP000218690">
    <property type="component" value="Unassembled WGS sequence"/>
</dbReference>
<evidence type="ECO:0000256" key="4">
    <source>
        <dbReference type="ARBA" id="ARBA00023012"/>
    </source>
</evidence>
<evidence type="ECO:0000259" key="10">
    <source>
        <dbReference type="PROSITE" id="PS50110"/>
    </source>
</evidence>
<dbReference type="InterPro" id="IPR011006">
    <property type="entry name" value="CheY-like_superfamily"/>
</dbReference>
<name>A0A2A4ALT5_9CORY</name>
<evidence type="ECO:0000256" key="1">
    <source>
        <dbReference type="ARBA" id="ARBA00004496"/>
    </source>
</evidence>
<dbReference type="InterPro" id="IPR039420">
    <property type="entry name" value="WalR-like"/>
</dbReference>
<dbReference type="Gene3D" id="1.10.10.10">
    <property type="entry name" value="Winged helix-like DNA-binding domain superfamily/Winged helix DNA-binding domain"/>
    <property type="match status" value="1"/>
</dbReference>
<evidence type="ECO:0000256" key="7">
    <source>
        <dbReference type="ARBA" id="ARBA00023163"/>
    </source>
</evidence>
<dbReference type="GO" id="GO:0000987">
    <property type="term" value="F:cis-regulatory region sequence-specific DNA binding"/>
    <property type="evidence" value="ECO:0007669"/>
    <property type="project" value="UniProtKB-ARBA"/>
</dbReference>
<keyword evidence="7" id="KW-0804">Transcription</keyword>
<evidence type="ECO:0000313" key="13">
    <source>
        <dbReference type="Proteomes" id="UP000218690"/>
    </source>
</evidence>
<dbReference type="CDD" id="cd00383">
    <property type="entry name" value="trans_reg_C"/>
    <property type="match status" value="1"/>
</dbReference>
<evidence type="ECO:0000313" key="12">
    <source>
        <dbReference type="EMBL" id="PCC83078.1"/>
    </source>
</evidence>
<evidence type="ECO:0000256" key="5">
    <source>
        <dbReference type="ARBA" id="ARBA00023015"/>
    </source>
</evidence>
<dbReference type="InterPro" id="IPR001789">
    <property type="entry name" value="Sig_transdc_resp-reg_receiver"/>
</dbReference>
<dbReference type="Pfam" id="PF00486">
    <property type="entry name" value="Trans_reg_C"/>
    <property type="match status" value="1"/>
</dbReference>
<protein>
    <submittedName>
        <fullName evidence="12">DNA-binding response regulator</fullName>
    </submittedName>
</protein>
<dbReference type="SUPFAM" id="SSF52172">
    <property type="entry name" value="CheY-like"/>
    <property type="match status" value="1"/>
</dbReference>
<dbReference type="PROSITE" id="PS50110">
    <property type="entry name" value="RESPONSE_REGULATORY"/>
    <property type="match status" value="1"/>
</dbReference>
<evidence type="ECO:0000256" key="8">
    <source>
        <dbReference type="PROSITE-ProRule" id="PRU00169"/>
    </source>
</evidence>
<keyword evidence="4" id="KW-0902">Two-component regulatory system</keyword>
<dbReference type="Gene3D" id="3.40.50.2300">
    <property type="match status" value="1"/>
</dbReference>
<dbReference type="Gene3D" id="6.10.250.690">
    <property type="match status" value="1"/>
</dbReference>
<keyword evidence="5" id="KW-0805">Transcription regulation</keyword>
<evidence type="ECO:0000256" key="9">
    <source>
        <dbReference type="PROSITE-ProRule" id="PRU01091"/>
    </source>
</evidence>
<dbReference type="PANTHER" id="PTHR48111">
    <property type="entry name" value="REGULATOR OF RPOS"/>
    <property type="match status" value="1"/>
</dbReference>
<sequence length="249" mass="27786">MSQLHSSSAAPEADQGPRILIVEDDHTLALAVSINLKARGYQVRVAKTAASALKISGQWQPQAVLLDLGLPDTSGLEVLRSLRTWSTVPVIVVSARHEQEGKINALDEGADDYVTKPFSTGELLARLRSALRRAATAFATERVNPVLVSSDNRLRLDLAQSSVYVDDSRIHLTPIQWKIVEYMARNYESLVKSTDLLQAVWGKNYEQETNYLRVYMSQLRHKLEPDPSRPRYFLTEPGLGYRLNGFAPA</sequence>
<accession>A0A2A4ALT5</accession>
<comment type="caution">
    <text evidence="12">The sequence shown here is derived from an EMBL/GenBank/DDBJ whole genome shotgun (WGS) entry which is preliminary data.</text>
</comment>
<dbReference type="PROSITE" id="PS51755">
    <property type="entry name" value="OMPR_PHOB"/>
    <property type="match status" value="1"/>
</dbReference>
<dbReference type="InterPro" id="IPR036388">
    <property type="entry name" value="WH-like_DNA-bd_sf"/>
</dbReference>
<dbReference type="FunFam" id="3.40.50.2300:FF:000021">
    <property type="entry name" value="Two-component system response regulator KdpE"/>
    <property type="match status" value="1"/>
</dbReference>
<dbReference type="SMART" id="SM00862">
    <property type="entry name" value="Trans_reg_C"/>
    <property type="match status" value="1"/>
</dbReference>
<feature type="DNA-binding region" description="OmpR/PhoB-type" evidence="9">
    <location>
        <begin position="144"/>
        <end position="245"/>
    </location>
</feature>